<protein>
    <recommendedName>
        <fullName evidence="1">LytR/CpsA/Psr regulator C-terminal domain-containing protein</fullName>
    </recommendedName>
</protein>
<organism evidence="2 3">
    <name type="scientific">Fusobacterium necrophorum subsp. funduliforme B35</name>
    <dbReference type="NCBI Taxonomy" id="1226633"/>
    <lineage>
        <taxon>Bacteria</taxon>
        <taxon>Fusobacteriati</taxon>
        <taxon>Fusobacteriota</taxon>
        <taxon>Fusobacteriia</taxon>
        <taxon>Fusobacteriales</taxon>
        <taxon>Fusobacteriaceae</taxon>
        <taxon>Fusobacterium</taxon>
    </lineage>
</organism>
<dbReference type="EMBL" id="AUZI01000007">
    <property type="protein sequence ID" value="KID50223.1"/>
    <property type="molecule type" value="Genomic_DNA"/>
</dbReference>
<feature type="domain" description="LytR/CpsA/Psr regulator C-terminal" evidence="1">
    <location>
        <begin position="154"/>
        <end position="238"/>
    </location>
</feature>
<accession>A0A017H5H7</accession>
<dbReference type="PATRIC" id="fig|1226633.4.peg.165"/>
<dbReference type="Pfam" id="PF13399">
    <property type="entry name" value="LytR_C"/>
    <property type="match status" value="1"/>
</dbReference>
<dbReference type="Proteomes" id="UP000031184">
    <property type="component" value="Unassembled WGS sequence"/>
</dbReference>
<gene>
    <name evidence="2" type="ORF">C095_00850</name>
</gene>
<dbReference type="InterPro" id="IPR027381">
    <property type="entry name" value="LytR/CpsA/Psr_C"/>
</dbReference>
<evidence type="ECO:0000259" key="1">
    <source>
        <dbReference type="Pfam" id="PF13399"/>
    </source>
</evidence>
<sequence>MNMRKVYNGIILVLIAVLVILLYFNFRGNQISLSDQDRMLFIGKKNLVAVYEDKLAVDIPFEIHVNKELTFGDLVKKKEYEEVLRKVNDILPEKIEKYAVVKYGEIEYKVKNAKKLPETTIDEARYALASSIYSMFDELYREANTADVLNQNIIVDVLNANGKGGYARKTGELLTQNLSMKYNAANYEKNQEESYIILNDISVDKARDIVMTLPEKYFKIQAKPVVPTLANVVIVLGKENNLPFSISIEGTEENIKKAASDLKKAGYKGVKTSTKTGNEKSFIEYQKEDYFIAYKIAKILEIQDMVEKDSLSNKIEIHLP</sequence>
<evidence type="ECO:0000313" key="3">
    <source>
        <dbReference type="Proteomes" id="UP000031184"/>
    </source>
</evidence>
<comment type="caution">
    <text evidence="2">The sequence shown here is derived from an EMBL/GenBank/DDBJ whole genome shotgun (WGS) entry which is preliminary data.</text>
</comment>
<proteinExistence type="predicted"/>
<evidence type="ECO:0000313" key="2">
    <source>
        <dbReference type="EMBL" id="KID50223.1"/>
    </source>
</evidence>
<dbReference type="AlphaFoldDB" id="A0A017H5H7"/>
<name>A0A017H5H7_9FUSO</name>
<dbReference type="RefSeq" id="WP_005955892.1">
    <property type="nucleotide sequence ID" value="NZ_AOJP01000009.1"/>
</dbReference>
<reference evidence="2 3" key="1">
    <citation type="submission" date="2013-08" db="EMBL/GenBank/DDBJ databases">
        <title>An opportunistic ruminal bacterium that causes liver abscesses in cattle.</title>
        <authorList>
            <person name="Benahmed F.H."/>
            <person name="Rasmussen M."/>
            <person name="Harbottle H."/>
            <person name="Soppet D."/>
            <person name="Nagaraja T.G."/>
            <person name="Davidson M."/>
        </authorList>
    </citation>
    <scope>NUCLEOTIDE SEQUENCE [LARGE SCALE GENOMIC DNA]</scope>
    <source>
        <strain evidence="2 3">B35</strain>
    </source>
</reference>
<dbReference type="OrthoDB" id="90178at2"/>